<protein>
    <submittedName>
        <fullName evidence="1">Uncharacterized protein</fullName>
    </submittedName>
</protein>
<dbReference type="AlphaFoldDB" id="A0A0B7C291"/>
<feature type="non-terminal residue" evidence="1">
    <location>
        <position position="1"/>
    </location>
</feature>
<proteinExistence type="predicted"/>
<organism evidence="1">
    <name type="scientific">Arion vulgaris</name>
    <dbReference type="NCBI Taxonomy" id="1028688"/>
    <lineage>
        <taxon>Eukaryota</taxon>
        <taxon>Metazoa</taxon>
        <taxon>Spiralia</taxon>
        <taxon>Lophotrochozoa</taxon>
        <taxon>Mollusca</taxon>
        <taxon>Gastropoda</taxon>
        <taxon>Heterobranchia</taxon>
        <taxon>Euthyneura</taxon>
        <taxon>Panpulmonata</taxon>
        <taxon>Eupulmonata</taxon>
        <taxon>Stylommatophora</taxon>
        <taxon>Helicina</taxon>
        <taxon>Arionoidea</taxon>
        <taxon>Arionidae</taxon>
        <taxon>Arion</taxon>
    </lineage>
</organism>
<dbReference type="EMBL" id="HACG01051664">
    <property type="protein sequence ID" value="CEK98535.1"/>
    <property type="molecule type" value="Transcribed_RNA"/>
</dbReference>
<feature type="non-terminal residue" evidence="1">
    <location>
        <position position="71"/>
    </location>
</feature>
<reference evidence="1" key="1">
    <citation type="submission" date="2014-12" db="EMBL/GenBank/DDBJ databases">
        <title>Insight into the proteome of Arion vulgaris.</title>
        <authorList>
            <person name="Aradska J."/>
            <person name="Bulat T."/>
            <person name="Smidak R."/>
            <person name="Sarate P."/>
            <person name="Gangsoo J."/>
            <person name="Sialana F."/>
            <person name="Bilban M."/>
            <person name="Lubec G."/>
        </authorList>
    </citation>
    <scope>NUCLEOTIDE SEQUENCE</scope>
    <source>
        <tissue evidence="1">Skin</tissue>
    </source>
</reference>
<gene>
    <name evidence="1" type="primary">ORF218961</name>
</gene>
<name>A0A0B7C291_9EUPU</name>
<accession>A0A0B7C291</accession>
<sequence>HHLQNLTNHIELITLDGEAHLEEYQPYSMTRKMSPKDYIVVEGTPGPQSWLAAGLEWKLWPDTLLPLLVCP</sequence>
<evidence type="ECO:0000313" key="1">
    <source>
        <dbReference type="EMBL" id="CEK98535.1"/>
    </source>
</evidence>